<organism evidence="2 3">
    <name type="scientific">Flavobacterium beibuense F44-8</name>
    <dbReference type="NCBI Taxonomy" id="1406840"/>
    <lineage>
        <taxon>Bacteria</taxon>
        <taxon>Pseudomonadati</taxon>
        <taxon>Bacteroidota</taxon>
        <taxon>Flavobacteriia</taxon>
        <taxon>Flavobacteriales</taxon>
        <taxon>Flavobacteriaceae</taxon>
        <taxon>Flavobacterium</taxon>
    </lineage>
</organism>
<dbReference type="eggNOG" id="COG3209">
    <property type="taxonomic scope" value="Bacteria"/>
</dbReference>
<dbReference type="STRING" id="1406840.Q763_13035"/>
<dbReference type="eggNOG" id="COG1361">
    <property type="taxonomic scope" value="Bacteria"/>
</dbReference>
<dbReference type="Gene3D" id="2.60.40.740">
    <property type="match status" value="5"/>
</dbReference>
<dbReference type="AlphaFoldDB" id="A0A0A2LIP3"/>
<dbReference type="Pfam" id="PF17517">
    <property type="entry name" value="IgGFc_binding"/>
    <property type="match status" value="1"/>
</dbReference>
<proteinExistence type="predicted"/>
<dbReference type="Proteomes" id="UP000030129">
    <property type="component" value="Unassembled WGS sequence"/>
</dbReference>
<comment type="caution">
    <text evidence="2">The sequence shown here is derived from an EMBL/GenBank/DDBJ whole genome shotgun (WGS) entry which is preliminary data.</text>
</comment>
<dbReference type="EMBL" id="JRLV01000015">
    <property type="protein sequence ID" value="KGO79764.1"/>
    <property type="molecule type" value="Genomic_DNA"/>
</dbReference>
<feature type="non-terminal residue" evidence="2">
    <location>
        <position position="1211"/>
    </location>
</feature>
<feature type="domain" description="IgGFc-binding protein N-terminal" evidence="1">
    <location>
        <begin position="179"/>
        <end position="433"/>
    </location>
</feature>
<evidence type="ECO:0000259" key="1">
    <source>
        <dbReference type="Pfam" id="PF17517"/>
    </source>
</evidence>
<evidence type="ECO:0000313" key="2">
    <source>
        <dbReference type="EMBL" id="KGO79764.1"/>
    </source>
</evidence>
<dbReference type="InterPro" id="IPR013783">
    <property type="entry name" value="Ig-like_fold"/>
</dbReference>
<dbReference type="InterPro" id="IPR035234">
    <property type="entry name" value="IgGFc-bd_N"/>
</dbReference>
<keyword evidence="3" id="KW-1185">Reference proteome</keyword>
<sequence>MTGRHFVIIASKQPNYYYIPPMIKTRNLLFKLTMLFAVLLFSEIAYSQCANYGTAPDQDFDCDGVINSDDLDDDNDGILDTDECDVTLAATTFNLFAPPNYLHPDEIWNIVISGDEGTTITFLGSTYVIPASQTLVISVTGAQVPNLSNNVVQSGKSLLLVADMPVTIIHELTGAYTSDSWVVLPEKIWGNSYRLFTYHYSVNAVKDQYAMIYSATDANNVLIKDKTGVVQKSFTLNAGETYLQTGVDLNMTGWTVESTYNVGVIVGVKCANTPYGACDNIDEMLLPRNMLGTKFYISNTASNTTYVMADADNTTVTLNGSVVATLANAGDVYSFNVSATDLNVIETSNIASVWQLSPNDNDPAWQLVLDESKAVNSFNFSIPTSMTTSNVLALIAPTASTSLVLYNGAPVTGWVPYPSSPGTSYAEVSGIAAGTAINVTSTTGNVPILSSYTGIGDYITNSTAPSIGNYSVDTGAQGLGDCADSDNDGFPDYVDLDSDNDGCSDANEAYGLADADGNDGDMYYGVGPVAVNADGTVIGASYAGTNNNVTTVGAESTIDTQPVDQSVEINANVAFTVAASGGSGTTNYQWQESTDNGVTWTDITDGGIYSDATTNTLNLTAVTAAMADYDYRVIITQSDLVCAYVVSDAANLCVVSAATAVADFSANTCNEITVTANVPVLGTGLWSIVSGTNGVFGTDTDAETSFTGTPGASYVLRWTITNGACVSEFDLPVDLPTPPTASIDNQTDVLCNGEANGTATVAVTGGTAPYTYLWNDGQTTATATGLAPGDYTVTVTDASGCSVVQDFTIGEPDALAAATGSTQNDVSCNGGTDGEITVVMQGGVTPYSYAWSDGQTTATATGLAAGNYTVTISDANGCTLTENFIVSQPDALALSPNTVVNDVLCNGGASGLITVDIQGGVAPYTYLWNNGQTTATITGLAVGTYSVDVTDANDCVLTETFAINEPTTLSTTGSQTNVLCNGDDNGEATVIVSGGVAPYAYEWSNGETTDTVTGLAAGTYFVTVTDDNGCIIIQNFNISEPSALIEGSATSQTNVLCNGAATGEINLVVEGGVTPYTYLWNDGQTTASLSGLTAGVYTVDVTDANDCVLSLEFEITQPDAIVATDATTQSNVTCNGTATGEATIDVEGGVMPYTYLWSDGQTTATATALVAGTYTVDVTDVNNCIFTQEFVITEPDVLTLTASQVDVLCNG</sequence>
<gene>
    <name evidence="2" type="ORF">Q763_13035</name>
</gene>
<accession>A0A0A2LIP3</accession>
<dbReference type="InterPro" id="IPR025667">
    <property type="entry name" value="SprB_repeat"/>
</dbReference>
<evidence type="ECO:0000313" key="3">
    <source>
        <dbReference type="Proteomes" id="UP000030129"/>
    </source>
</evidence>
<dbReference type="Gene3D" id="2.60.40.10">
    <property type="entry name" value="Immunoglobulins"/>
    <property type="match status" value="1"/>
</dbReference>
<name>A0A0A2LIP3_9FLAO</name>
<protein>
    <recommendedName>
        <fullName evidence="1">IgGFc-binding protein N-terminal domain-containing protein</fullName>
    </recommendedName>
</protein>
<dbReference type="Pfam" id="PF13573">
    <property type="entry name" value="SprB"/>
    <property type="match status" value="6"/>
</dbReference>
<reference evidence="2 3" key="1">
    <citation type="submission" date="2013-09" db="EMBL/GenBank/DDBJ databases">
        <authorList>
            <person name="Zeng Z."/>
            <person name="Chen C."/>
        </authorList>
    </citation>
    <scope>NUCLEOTIDE SEQUENCE [LARGE SCALE GENOMIC DNA]</scope>
    <source>
        <strain evidence="2 3">F44-8</strain>
    </source>
</reference>